<keyword evidence="8" id="KW-1185">Reference proteome</keyword>
<sequence>MARLDVWLWSVRLFKTRSLATDACKGGHIRVNEKPVKPAQQVKVGDRVSWRQPGWVREFEVTQLITKRVGAPVAVTCYIDHSPERPAHLSTPVARRDRGAGRPTKKDRRALDRLRGRDDGFGAFDE</sequence>
<evidence type="ECO:0000259" key="6">
    <source>
        <dbReference type="SMART" id="SM00363"/>
    </source>
</evidence>
<accession>A0ABZ3FQ80</accession>
<evidence type="ECO:0000256" key="5">
    <source>
        <dbReference type="SAM" id="MobiDB-lite"/>
    </source>
</evidence>
<gene>
    <name evidence="7" type="ORF">AADG42_09545</name>
</gene>
<dbReference type="InterPro" id="IPR002942">
    <property type="entry name" value="S4_RNA-bd"/>
</dbReference>
<dbReference type="SMART" id="SM00363">
    <property type="entry name" value="S4"/>
    <property type="match status" value="1"/>
</dbReference>
<organism evidence="7 8">
    <name type="scientific">Ammonicoccus fulvus</name>
    <dbReference type="NCBI Taxonomy" id="3138240"/>
    <lineage>
        <taxon>Bacteria</taxon>
        <taxon>Bacillati</taxon>
        <taxon>Actinomycetota</taxon>
        <taxon>Actinomycetes</taxon>
        <taxon>Propionibacteriales</taxon>
        <taxon>Propionibacteriaceae</taxon>
        <taxon>Ammonicoccus</taxon>
    </lineage>
</organism>
<feature type="region of interest" description="Disordered" evidence="5">
    <location>
        <begin position="83"/>
        <end position="126"/>
    </location>
</feature>
<dbReference type="SUPFAM" id="SSF55174">
    <property type="entry name" value="Alpha-L RNA-binding motif"/>
    <property type="match status" value="1"/>
</dbReference>
<keyword evidence="2 4" id="KW-0694">RNA-binding</keyword>
<dbReference type="Gene3D" id="3.10.290.10">
    <property type="entry name" value="RNA-binding S4 domain"/>
    <property type="match status" value="1"/>
</dbReference>
<feature type="domain" description="RNA-binding S4" evidence="6">
    <location>
        <begin position="2"/>
        <end position="66"/>
    </location>
</feature>
<dbReference type="InterPro" id="IPR036986">
    <property type="entry name" value="S4_RNA-bd_sf"/>
</dbReference>
<reference evidence="7 8" key="1">
    <citation type="submission" date="2024-04" db="EMBL/GenBank/DDBJ databases">
        <title>Isolation of an actinomycete strain from pig manure.</title>
        <authorList>
            <person name="Gong T."/>
            <person name="Yu Z."/>
            <person name="An M."/>
            <person name="Wei C."/>
            <person name="Yang W."/>
            <person name="Liu L."/>
        </authorList>
    </citation>
    <scope>NUCLEOTIDE SEQUENCE [LARGE SCALE GENOMIC DNA]</scope>
    <source>
        <strain evidence="7 8">ZF39</strain>
    </source>
</reference>
<evidence type="ECO:0000256" key="4">
    <source>
        <dbReference type="PROSITE-ProRule" id="PRU00182"/>
    </source>
</evidence>
<comment type="similarity">
    <text evidence="1">Belongs to the HSP15 family.</text>
</comment>
<evidence type="ECO:0000313" key="7">
    <source>
        <dbReference type="EMBL" id="XAN07527.1"/>
    </source>
</evidence>
<evidence type="ECO:0000313" key="8">
    <source>
        <dbReference type="Proteomes" id="UP001442841"/>
    </source>
</evidence>
<dbReference type="RefSeq" id="WP_425308990.1">
    <property type="nucleotide sequence ID" value="NZ_CP154795.1"/>
</dbReference>
<dbReference type="CDD" id="cd00165">
    <property type="entry name" value="S4"/>
    <property type="match status" value="1"/>
</dbReference>
<dbReference type="Proteomes" id="UP001442841">
    <property type="component" value="Chromosome"/>
</dbReference>
<name>A0ABZ3FQ80_9ACTN</name>
<protein>
    <submittedName>
        <fullName evidence="7">RNA-binding S4 domain-containing protein</fullName>
    </submittedName>
</protein>
<dbReference type="InterPro" id="IPR025708">
    <property type="entry name" value="HSP15"/>
</dbReference>
<dbReference type="Pfam" id="PF01479">
    <property type="entry name" value="S4"/>
    <property type="match status" value="1"/>
</dbReference>
<dbReference type="PIRSF" id="PIRSF016821">
    <property type="entry name" value="HSP15"/>
    <property type="match status" value="1"/>
</dbReference>
<evidence type="ECO:0000256" key="3">
    <source>
        <dbReference type="ARBA" id="ARBA00023125"/>
    </source>
</evidence>
<dbReference type="EMBL" id="CP154795">
    <property type="protein sequence ID" value="XAN07527.1"/>
    <property type="molecule type" value="Genomic_DNA"/>
</dbReference>
<feature type="compositionally biased region" description="Basic and acidic residues" evidence="5">
    <location>
        <begin position="109"/>
        <end position="120"/>
    </location>
</feature>
<keyword evidence="3" id="KW-0238">DNA-binding</keyword>
<evidence type="ECO:0000256" key="2">
    <source>
        <dbReference type="ARBA" id="ARBA00022884"/>
    </source>
</evidence>
<evidence type="ECO:0000256" key="1">
    <source>
        <dbReference type="ARBA" id="ARBA00008396"/>
    </source>
</evidence>
<dbReference type="PROSITE" id="PS50889">
    <property type="entry name" value="S4"/>
    <property type="match status" value="1"/>
</dbReference>
<proteinExistence type="inferred from homology"/>